<organism evidence="2">
    <name type="scientific">Camponotus floridanus</name>
    <name type="common">Florida carpenter ant</name>
    <dbReference type="NCBI Taxonomy" id="104421"/>
    <lineage>
        <taxon>Eukaryota</taxon>
        <taxon>Metazoa</taxon>
        <taxon>Ecdysozoa</taxon>
        <taxon>Arthropoda</taxon>
        <taxon>Hexapoda</taxon>
        <taxon>Insecta</taxon>
        <taxon>Pterygota</taxon>
        <taxon>Neoptera</taxon>
        <taxon>Endopterygota</taxon>
        <taxon>Hymenoptera</taxon>
        <taxon>Apocrita</taxon>
        <taxon>Aculeata</taxon>
        <taxon>Formicoidea</taxon>
        <taxon>Formicidae</taxon>
        <taxon>Formicinae</taxon>
        <taxon>Camponotus</taxon>
    </lineage>
</organism>
<protein>
    <submittedName>
        <fullName evidence="1">Uncharacterized protein</fullName>
    </submittedName>
</protein>
<dbReference type="InParanoid" id="E1ZX24"/>
<proteinExistence type="predicted"/>
<gene>
    <name evidence="1" type="ORF">EAG_14207</name>
</gene>
<accession>E1ZX24</accession>
<sequence>MDWGSSRPDVTQCFPLICCSRAVRPCSPSSSGCADDRRRRAYQEAPVFPRFTNGDARTRDGNYDHVADRKADEVASSSILSIHSDDYSTRIGYSLP</sequence>
<reference evidence="1 2" key="1">
    <citation type="journal article" date="2010" name="Science">
        <title>Genomic comparison of the ants Camponotus floridanus and Harpegnathos saltator.</title>
        <authorList>
            <person name="Bonasio R."/>
            <person name="Zhang G."/>
            <person name="Ye C."/>
            <person name="Mutti N.S."/>
            <person name="Fang X."/>
            <person name="Qin N."/>
            <person name="Donahue G."/>
            <person name="Yang P."/>
            <person name="Li Q."/>
            <person name="Li C."/>
            <person name="Zhang P."/>
            <person name="Huang Z."/>
            <person name="Berger S.L."/>
            <person name="Reinberg D."/>
            <person name="Wang J."/>
            <person name="Liebig J."/>
        </authorList>
    </citation>
    <scope>NUCLEOTIDE SEQUENCE [LARGE SCALE GENOMIC DNA]</scope>
    <source>
        <strain evidence="2">C129</strain>
    </source>
</reference>
<keyword evidence="2" id="KW-1185">Reference proteome</keyword>
<dbReference type="EMBL" id="GL434955">
    <property type="protein sequence ID" value="EFN74264.1"/>
    <property type="molecule type" value="Genomic_DNA"/>
</dbReference>
<evidence type="ECO:0000313" key="1">
    <source>
        <dbReference type="EMBL" id="EFN74264.1"/>
    </source>
</evidence>
<dbReference type="AlphaFoldDB" id="E1ZX24"/>
<name>E1ZX24_CAMFO</name>
<dbReference type="Proteomes" id="UP000000311">
    <property type="component" value="Unassembled WGS sequence"/>
</dbReference>
<evidence type="ECO:0000313" key="2">
    <source>
        <dbReference type="Proteomes" id="UP000000311"/>
    </source>
</evidence>